<feature type="region of interest" description="Disordered" evidence="1">
    <location>
        <begin position="362"/>
        <end position="386"/>
    </location>
</feature>
<dbReference type="AlphaFoldDB" id="A0A7S4NVV2"/>
<proteinExistence type="predicted"/>
<dbReference type="Gene3D" id="3.40.50.11350">
    <property type="match status" value="1"/>
</dbReference>
<organism evidence="2">
    <name type="scientific">Guillardia theta</name>
    <name type="common">Cryptophyte</name>
    <name type="synonym">Cryptomonas phi</name>
    <dbReference type="NCBI Taxonomy" id="55529"/>
    <lineage>
        <taxon>Eukaryota</taxon>
        <taxon>Cryptophyceae</taxon>
        <taxon>Pyrenomonadales</taxon>
        <taxon>Geminigeraceae</taxon>
        <taxon>Guillardia</taxon>
    </lineage>
</organism>
<dbReference type="EMBL" id="HBKN01027122">
    <property type="protein sequence ID" value="CAE2310314.1"/>
    <property type="molecule type" value="Transcribed_RNA"/>
</dbReference>
<reference evidence="2" key="1">
    <citation type="submission" date="2021-01" db="EMBL/GenBank/DDBJ databases">
        <authorList>
            <person name="Corre E."/>
            <person name="Pelletier E."/>
            <person name="Niang G."/>
            <person name="Scheremetjew M."/>
            <person name="Finn R."/>
            <person name="Kale V."/>
            <person name="Holt S."/>
            <person name="Cochrane G."/>
            <person name="Meng A."/>
            <person name="Brown T."/>
            <person name="Cohen L."/>
        </authorList>
    </citation>
    <scope>NUCLEOTIDE SEQUENCE</scope>
    <source>
        <strain evidence="2">CCMP 2712</strain>
    </source>
</reference>
<evidence type="ECO:0008006" key="3">
    <source>
        <dbReference type="Google" id="ProtNLM"/>
    </source>
</evidence>
<accession>A0A7S4NVV2</accession>
<gene>
    <name evidence="2" type="ORF">GTHE00462_LOCUS20978</name>
</gene>
<evidence type="ECO:0000256" key="1">
    <source>
        <dbReference type="SAM" id="MobiDB-lite"/>
    </source>
</evidence>
<name>A0A7S4NVV2_GUITH</name>
<protein>
    <recommendedName>
        <fullName evidence="3">GT23 domain-containing protein</fullName>
    </recommendedName>
</protein>
<evidence type="ECO:0000313" key="2">
    <source>
        <dbReference type="EMBL" id="CAE2310314.1"/>
    </source>
</evidence>
<sequence length="453" mass="51021">MVIRKLPADVKRRLEEAKKLEGTDWEGVASACLQIGREDLSWRVLSMIARMRKDAYRCPSVFYSSYGWVASYSIDPTASHPPVLCSCMRPPAQNVNFLQTGTTLEEALARYAEFHRSVYFADRPPDDTRYLIYRPSFHGEGWGNRVIALTAAMTMAMATGRVFLLDWTSSWDLTRYVRLPFQCDAGEFRRRHPELADLPRALVTDPKQLRHGTPHPAAVMLYSSYSSFWGLISRRDATYPLGRLCDVADDHASRVLGHREYRLMGCMMRALLSPTRLIEERMMNAIAGARHVVAAHLRVGPLHTSNYVMMTDKDLHTAWGCIDELLATRDGTVLYLATDLEQVRVLARSKYGERVVQQEGPVAHTGEQHAARGASAVDAQGRPRGEDGVETAMLDWWMLGRAQDAVLTDMSSFGYSATARSLFNTTMPITIKKNSEKCHRTVWQGHVCGNETC</sequence>